<reference evidence="8 9" key="1">
    <citation type="submission" date="2015-07" db="EMBL/GenBank/DDBJ databases">
        <title>Whole genome sequencing of Bosea vaviloviae isolated from cave pool.</title>
        <authorList>
            <person name="Tan N.E.H."/>
            <person name="Lee Y.P."/>
            <person name="Gan H.M."/>
            <person name="Barton H."/>
            <person name="Savka M.A."/>
        </authorList>
    </citation>
    <scope>NUCLEOTIDE SEQUENCE [LARGE SCALE GENOMIC DNA]</scope>
    <source>
        <strain evidence="8 9">SD260</strain>
    </source>
</reference>
<sequence length="284" mass="30101">MSETVISEASAPASRAIVAGQGISFAAGGRHLVREASLTLAPGKTTILIGPNGAGKSTLLKLLTGELKPSAGSILVDGEALASIPGWRLACQRVVMAQHARLVFPFSVYEVARLGVDGVGRALSRQRREALIGECLAAAGVLELASRRYQTLSGGEQQRVQFARVLCQMEAGRSVCERQVLFLDEPIASLDLCHQLALLDMARSIAGRGVAVLVVLHDLNLAVTYADHLVVMDQGRIIAQGAPAKTLNDALLRQVFKVDLSLSRAPAPGLPFLLPQQHRLNPAA</sequence>
<organism evidence="8 9">
    <name type="scientific">Bosea vaviloviae</name>
    <dbReference type="NCBI Taxonomy" id="1526658"/>
    <lineage>
        <taxon>Bacteria</taxon>
        <taxon>Pseudomonadati</taxon>
        <taxon>Pseudomonadota</taxon>
        <taxon>Alphaproteobacteria</taxon>
        <taxon>Hyphomicrobiales</taxon>
        <taxon>Boseaceae</taxon>
        <taxon>Bosea</taxon>
    </lineage>
</organism>
<keyword evidence="3" id="KW-0547">Nucleotide-binding</keyword>
<evidence type="ECO:0000256" key="5">
    <source>
        <dbReference type="ARBA" id="ARBA00022967"/>
    </source>
</evidence>
<proteinExistence type="inferred from homology"/>
<dbReference type="GO" id="GO:0016887">
    <property type="term" value="F:ATP hydrolysis activity"/>
    <property type="evidence" value="ECO:0007669"/>
    <property type="project" value="InterPro"/>
</dbReference>
<dbReference type="InterPro" id="IPR017871">
    <property type="entry name" value="ABC_transporter-like_CS"/>
</dbReference>
<dbReference type="PANTHER" id="PTHR42794:SF1">
    <property type="entry name" value="HEMIN IMPORT ATP-BINDING PROTEIN HMUV"/>
    <property type="match status" value="1"/>
</dbReference>
<keyword evidence="4" id="KW-0067">ATP-binding</keyword>
<dbReference type="OrthoDB" id="9810077at2"/>
<keyword evidence="9" id="KW-1185">Reference proteome</keyword>
<evidence type="ECO:0000313" key="8">
    <source>
        <dbReference type="EMBL" id="KPH78893.1"/>
    </source>
</evidence>
<gene>
    <name evidence="8" type="ORF">AE618_20965</name>
</gene>
<dbReference type="InterPro" id="IPR003593">
    <property type="entry name" value="AAA+_ATPase"/>
</dbReference>
<dbReference type="PROSITE" id="PS00211">
    <property type="entry name" value="ABC_TRANSPORTER_1"/>
    <property type="match status" value="1"/>
</dbReference>
<dbReference type="SUPFAM" id="SSF52540">
    <property type="entry name" value="P-loop containing nucleoside triphosphate hydrolases"/>
    <property type="match status" value="1"/>
</dbReference>
<dbReference type="NCBIfam" id="NF010068">
    <property type="entry name" value="PRK13548.1"/>
    <property type="match status" value="1"/>
</dbReference>
<evidence type="ECO:0000256" key="1">
    <source>
        <dbReference type="ARBA" id="ARBA00005417"/>
    </source>
</evidence>
<comment type="caution">
    <text evidence="8">The sequence shown here is derived from an EMBL/GenBank/DDBJ whole genome shotgun (WGS) entry which is preliminary data.</text>
</comment>
<evidence type="ECO:0000313" key="9">
    <source>
        <dbReference type="Proteomes" id="UP000037822"/>
    </source>
</evidence>
<dbReference type="Pfam" id="PF00005">
    <property type="entry name" value="ABC_tran"/>
    <property type="match status" value="1"/>
</dbReference>
<name>A0A0N1F1R1_9HYPH</name>
<accession>A0A0N1F1R1</accession>
<evidence type="ECO:0000256" key="3">
    <source>
        <dbReference type="ARBA" id="ARBA00022741"/>
    </source>
</evidence>
<dbReference type="CDD" id="cd03214">
    <property type="entry name" value="ABC_Iron-Siderophores_B12_Hemin"/>
    <property type="match status" value="1"/>
</dbReference>
<dbReference type="GO" id="GO:0005524">
    <property type="term" value="F:ATP binding"/>
    <property type="evidence" value="ECO:0007669"/>
    <property type="project" value="UniProtKB-KW"/>
</dbReference>
<dbReference type="PANTHER" id="PTHR42794">
    <property type="entry name" value="HEMIN IMPORT ATP-BINDING PROTEIN HMUV"/>
    <property type="match status" value="1"/>
</dbReference>
<dbReference type="SMART" id="SM00382">
    <property type="entry name" value="AAA"/>
    <property type="match status" value="1"/>
</dbReference>
<dbReference type="Proteomes" id="UP000037822">
    <property type="component" value="Unassembled WGS sequence"/>
</dbReference>
<dbReference type="Gene3D" id="3.40.50.300">
    <property type="entry name" value="P-loop containing nucleotide triphosphate hydrolases"/>
    <property type="match status" value="1"/>
</dbReference>
<comment type="similarity">
    <text evidence="1">Belongs to the ABC transporter superfamily.</text>
</comment>
<evidence type="ECO:0000256" key="2">
    <source>
        <dbReference type="ARBA" id="ARBA00022448"/>
    </source>
</evidence>
<dbReference type="InterPro" id="IPR003439">
    <property type="entry name" value="ABC_transporter-like_ATP-bd"/>
</dbReference>
<dbReference type="RefSeq" id="WP_054211005.1">
    <property type="nucleotide sequence ID" value="NZ_LGSZ01000053.1"/>
</dbReference>
<dbReference type="EMBL" id="LGSZ01000053">
    <property type="protein sequence ID" value="KPH78893.1"/>
    <property type="molecule type" value="Genomic_DNA"/>
</dbReference>
<evidence type="ECO:0000259" key="7">
    <source>
        <dbReference type="PROSITE" id="PS50893"/>
    </source>
</evidence>
<keyword evidence="5" id="KW-1278">Translocase</keyword>
<dbReference type="PATRIC" id="fig|1526658.3.peg.1613"/>
<comment type="function">
    <text evidence="6">Part of the ABC transporter complex HmuTUV involved in hemin import. Responsible for energy coupling to the transport system.</text>
</comment>
<dbReference type="PROSITE" id="PS50893">
    <property type="entry name" value="ABC_TRANSPORTER_2"/>
    <property type="match status" value="1"/>
</dbReference>
<keyword evidence="2" id="KW-0813">Transport</keyword>
<evidence type="ECO:0000256" key="6">
    <source>
        <dbReference type="ARBA" id="ARBA00037066"/>
    </source>
</evidence>
<protein>
    <submittedName>
        <fullName evidence="8">Iron ABC transporter</fullName>
    </submittedName>
</protein>
<feature type="domain" description="ABC transporter" evidence="7">
    <location>
        <begin position="18"/>
        <end position="259"/>
    </location>
</feature>
<dbReference type="InterPro" id="IPR027417">
    <property type="entry name" value="P-loop_NTPase"/>
</dbReference>
<dbReference type="AlphaFoldDB" id="A0A0N1F1R1"/>
<evidence type="ECO:0000256" key="4">
    <source>
        <dbReference type="ARBA" id="ARBA00022840"/>
    </source>
</evidence>